<name>A0A3P6C4S7_BRACM</name>
<dbReference type="Gramene" id="A04p18600.2_BraZ1">
    <property type="protein sequence ID" value="A04p18600.2_BraZ1.CDS"/>
    <property type="gene ID" value="A04g18600.2_BraZ1"/>
</dbReference>
<dbReference type="Proteomes" id="UP000694005">
    <property type="component" value="Chromosome A04"/>
</dbReference>
<dbReference type="EMBL" id="LR031576">
    <property type="protein sequence ID" value="VDD13213.1"/>
    <property type="molecule type" value="Genomic_DNA"/>
</dbReference>
<reference evidence="2" key="1">
    <citation type="submission" date="2018-11" db="EMBL/GenBank/DDBJ databases">
        <authorList>
            <consortium name="Genoscope - CEA"/>
            <person name="William W."/>
        </authorList>
    </citation>
    <scope>NUCLEOTIDE SEQUENCE</scope>
</reference>
<evidence type="ECO:0000313" key="1">
    <source>
        <dbReference type="EMBL" id="CAG7906959.1"/>
    </source>
</evidence>
<protein>
    <submittedName>
        <fullName evidence="1">Uncharacterized protein</fullName>
    </submittedName>
</protein>
<proteinExistence type="predicted"/>
<dbReference type="EMBL" id="LS974620">
    <property type="protein sequence ID" value="CAG7906959.1"/>
    <property type="molecule type" value="Genomic_DNA"/>
</dbReference>
<evidence type="ECO:0000313" key="2">
    <source>
        <dbReference type="EMBL" id="VDD13213.1"/>
    </source>
</evidence>
<gene>
    <name evidence="2" type="ORF">BRAA04T17349Z</name>
    <name evidence="1" type="ORF">BRAPAZ1V2_A04P18600.2</name>
</gene>
<dbReference type="AlphaFoldDB" id="A0A3P6C4S7"/>
<accession>A0A3P6C4S7</accession>
<sequence length="49" mass="5403">MTNTPTPPRPVDGVAVNGEEAFDDDKTFDPSVEFSLGFLESYFEFSGNK</sequence>
<organism evidence="2">
    <name type="scientific">Brassica campestris</name>
    <name type="common">Field mustard</name>
    <dbReference type="NCBI Taxonomy" id="3711"/>
    <lineage>
        <taxon>Eukaryota</taxon>
        <taxon>Viridiplantae</taxon>
        <taxon>Streptophyta</taxon>
        <taxon>Embryophyta</taxon>
        <taxon>Tracheophyta</taxon>
        <taxon>Spermatophyta</taxon>
        <taxon>Magnoliopsida</taxon>
        <taxon>eudicotyledons</taxon>
        <taxon>Gunneridae</taxon>
        <taxon>Pentapetalae</taxon>
        <taxon>rosids</taxon>
        <taxon>malvids</taxon>
        <taxon>Brassicales</taxon>
        <taxon>Brassicaceae</taxon>
        <taxon>Brassiceae</taxon>
        <taxon>Brassica</taxon>
    </lineage>
</organism>